<evidence type="ECO:0000313" key="1">
    <source>
        <dbReference type="EMBL" id="KKM21125.1"/>
    </source>
</evidence>
<accession>A0A0F9KZU6</accession>
<dbReference type="AlphaFoldDB" id="A0A0F9KZU6"/>
<sequence>ALDMASEMGRTPRRLQYVRPRRNVTGDNVFGETLGFHNFIHAFLDPTHVGPKYVIRIEQVIIPQFGASAGRVFFGLGGFSDVTDATSLRGAGFYCDETGNWFALLADALGDRVRVDTTADANQVRHLRMEIDANLKTIRWYVDQVLRKTYRVLTPLDQMDGSASSGLLGFNTVIQSDAGNQIDAYIAAGIVAEMSLVTSELDTVVIVGTPAGQLTYQRIINLAVTRAQEFPELTLDDQQVVDEMDALALELVQEGSDADHTAFQQVVNWNADILPDLTEDPAPTDLGDIAYIQVPRWVNSIYSLEGVKSDGSKIEINIFSKESEIRGRPVVGLTIAYTSLGDPRTRKPQALKVWKASSALWELHKDESYFSPGASPWDDIVDANLIVSGVPVRIGSRANLTNTVPLPFRALRPMAESFAITLGSRANKDYRWMAHQRQVAEDAKTQFREFINMMDMATDEPFDPEIGMI</sequence>
<dbReference type="EMBL" id="LAZR01013620">
    <property type="protein sequence ID" value="KKM21125.1"/>
    <property type="molecule type" value="Genomic_DNA"/>
</dbReference>
<name>A0A0F9KZU6_9ZZZZ</name>
<comment type="caution">
    <text evidence="1">The sequence shown here is derived from an EMBL/GenBank/DDBJ whole genome shotgun (WGS) entry which is preliminary data.</text>
</comment>
<feature type="non-terminal residue" evidence="1">
    <location>
        <position position="1"/>
    </location>
</feature>
<gene>
    <name evidence="1" type="ORF">LCGC14_1638560</name>
</gene>
<proteinExistence type="predicted"/>
<reference evidence="1" key="1">
    <citation type="journal article" date="2015" name="Nature">
        <title>Complex archaea that bridge the gap between prokaryotes and eukaryotes.</title>
        <authorList>
            <person name="Spang A."/>
            <person name="Saw J.H."/>
            <person name="Jorgensen S.L."/>
            <person name="Zaremba-Niedzwiedzka K."/>
            <person name="Martijn J."/>
            <person name="Lind A.E."/>
            <person name="van Eijk R."/>
            <person name="Schleper C."/>
            <person name="Guy L."/>
            <person name="Ettema T.J."/>
        </authorList>
    </citation>
    <scope>NUCLEOTIDE SEQUENCE</scope>
</reference>
<organism evidence="1">
    <name type="scientific">marine sediment metagenome</name>
    <dbReference type="NCBI Taxonomy" id="412755"/>
    <lineage>
        <taxon>unclassified sequences</taxon>
        <taxon>metagenomes</taxon>
        <taxon>ecological metagenomes</taxon>
    </lineage>
</organism>
<protein>
    <submittedName>
        <fullName evidence="1">Uncharacterized protein</fullName>
    </submittedName>
</protein>